<dbReference type="EMBL" id="JAGIOA010000001">
    <property type="protein sequence ID" value="MBP2379442.1"/>
    <property type="molecule type" value="Genomic_DNA"/>
</dbReference>
<reference evidence="4 5" key="1">
    <citation type="submission" date="2021-03" db="EMBL/GenBank/DDBJ databases">
        <title>Sequencing the genomes of 1000 actinobacteria strains.</title>
        <authorList>
            <person name="Klenk H.-P."/>
        </authorList>
    </citation>
    <scope>NUCLEOTIDE SEQUENCE [LARGE SCALE GENOMIC DNA]</scope>
    <source>
        <strain evidence="4 5">DSM 13468</strain>
    </source>
</reference>
<sequence>MMAEADADIAAAYDARAMEYVAVAGSIEQMDARDAVVIAAWRDRTPGLLLDAGCGPGHWTEFLSPDGRAVQGIDLSAEFIATARAGHPGIRFDLGSFRDLPFEAGSVGGILAWYSLIHTPPDDIPGILDEFARVLAPGGSILIGFFDGEPREPFSHAVAPAYFWSAEALAAVLAAAGFEVVSSETRGRESGEISARPHGSLIARAAAGTLVHTQPEEDRA</sequence>
<keyword evidence="1 4" id="KW-0489">Methyltransferase</keyword>
<gene>
    <name evidence="4" type="ORF">JOF42_002937</name>
</gene>
<evidence type="ECO:0000256" key="1">
    <source>
        <dbReference type="ARBA" id="ARBA00022603"/>
    </source>
</evidence>
<evidence type="ECO:0000313" key="4">
    <source>
        <dbReference type="EMBL" id="MBP2379442.1"/>
    </source>
</evidence>
<evidence type="ECO:0000259" key="3">
    <source>
        <dbReference type="Pfam" id="PF13649"/>
    </source>
</evidence>
<evidence type="ECO:0000313" key="5">
    <source>
        <dbReference type="Proteomes" id="UP000703720"/>
    </source>
</evidence>
<organism evidence="4 5">
    <name type="scientific">Microbacterium phyllosphaerae</name>
    <dbReference type="NCBI Taxonomy" id="124798"/>
    <lineage>
        <taxon>Bacteria</taxon>
        <taxon>Bacillati</taxon>
        <taxon>Actinomycetota</taxon>
        <taxon>Actinomycetes</taxon>
        <taxon>Micrococcales</taxon>
        <taxon>Microbacteriaceae</taxon>
        <taxon>Microbacterium</taxon>
    </lineage>
</organism>
<name>A0ABS4WTB6_9MICO</name>
<protein>
    <submittedName>
        <fullName evidence="4">SAM-dependent methyltransferase</fullName>
    </submittedName>
</protein>
<evidence type="ECO:0000256" key="2">
    <source>
        <dbReference type="ARBA" id="ARBA00022679"/>
    </source>
</evidence>
<keyword evidence="2" id="KW-0808">Transferase</keyword>
<dbReference type="InterPro" id="IPR041698">
    <property type="entry name" value="Methyltransf_25"/>
</dbReference>
<dbReference type="Proteomes" id="UP000703720">
    <property type="component" value="Unassembled WGS sequence"/>
</dbReference>
<dbReference type="GO" id="GO:0008168">
    <property type="term" value="F:methyltransferase activity"/>
    <property type="evidence" value="ECO:0007669"/>
    <property type="project" value="UniProtKB-KW"/>
</dbReference>
<comment type="caution">
    <text evidence="4">The sequence shown here is derived from an EMBL/GenBank/DDBJ whole genome shotgun (WGS) entry which is preliminary data.</text>
</comment>
<dbReference type="Pfam" id="PF13649">
    <property type="entry name" value="Methyltransf_25"/>
    <property type="match status" value="1"/>
</dbReference>
<dbReference type="PANTHER" id="PTHR43861:SF1">
    <property type="entry name" value="TRANS-ACONITATE 2-METHYLTRANSFERASE"/>
    <property type="match status" value="1"/>
</dbReference>
<dbReference type="Gene3D" id="3.40.50.150">
    <property type="entry name" value="Vaccinia Virus protein VP39"/>
    <property type="match status" value="1"/>
</dbReference>
<dbReference type="GO" id="GO:0032259">
    <property type="term" value="P:methylation"/>
    <property type="evidence" value="ECO:0007669"/>
    <property type="project" value="UniProtKB-KW"/>
</dbReference>
<feature type="domain" description="Methyltransferase" evidence="3">
    <location>
        <begin position="50"/>
        <end position="139"/>
    </location>
</feature>
<accession>A0ABS4WTB6</accession>
<dbReference type="CDD" id="cd02440">
    <property type="entry name" value="AdoMet_MTases"/>
    <property type="match status" value="1"/>
</dbReference>
<dbReference type="PANTHER" id="PTHR43861">
    <property type="entry name" value="TRANS-ACONITATE 2-METHYLTRANSFERASE-RELATED"/>
    <property type="match status" value="1"/>
</dbReference>
<proteinExistence type="predicted"/>
<keyword evidence="5" id="KW-1185">Reference proteome</keyword>
<dbReference type="InterPro" id="IPR029063">
    <property type="entry name" value="SAM-dependent_MTases_sf"/>
</dbReference>
<dbReference type="SUPFAM" id="SSF53335">
    <property type="entry name" value="S-adenosyl-L-methionine-dependent methyltransferases"/>
    <property type="match status" value="1"/>
</dbReference>
<dbReference type="RefSeq" id="WP_245340818.1">
    <property type="nucleotide sequence ID" value="NZ_BAAAIO010000002.1"/>
</dbReference>